<evidence type="ECO:0000259" key="2">
    <source>
        <dbReference type="Pfam" id="PF00501"/>
    </source>
</evidence>
<dbReference type="GO" id="GO:0005739">
    <property type="term" value="C:mitochondrion"/>
    <property type="evidence" value="ECO:0007669"/>
    <property type="project" value="UniProtKB-ARBA"/>
</dbReference>
<organism evidence="5">
    <name type="scientific">marine metagenome</name>
    <dbReference type="NCBI Taxonomy" id="408172"/>
    <lineage>
        <taxon>unclassified sequences</taxon>
        <taxon>metagenomes</taxon>
        <taxon>ecological metagenomes</taxon>
    </lineage>
</organism>
<dbReference type="PANTHER" id="PTHR43347:SF3">
    <property type="entry name" value="ACYL-COA SYNTHETASE SHORT-CHAIN FAMILY MEMBER 3, MITOCHONDRIAL"/>
    <property type="match status" value="1"/>
</dbReference>
<accession>A0A381WP25</accession>
<dbReference type="Pfam" id="PF00501">
    <property type="entry name" value="AMP-binding"/>
    <property type="match status" value="1"/>
</dbReference>
<name>A0A381WP25_9ZZZZ</name>
<evidence type="ECO:0000259" key="4">
    <source>
        <dbReference type="Pfam" id="PF16177"/>
    </source>
</evidence>
<dbReference type="GO" id="GO:0070013">
    <property type="term" value="C:intracellular organelle lumen"/>
    <property type="evidence" value="ECO:0007669"/>
    <property type="project" value="UniProtKB-ARBA"/>
</dbReference>
<feature type="domain" description="AMP-dependent synthetase/ligase" evidence="2">
    <location>
        <begin position="31"/>
        <end position="413"/>
    </location>
</feature>
<dbReference type="Gene3D" id="3.40.50.12780">
    <property type="entry name" value="N-terminal domain of ligase-like"/>
    <property type="match status" value="1"/>
</dbReference>
<dbReference type="Pfam" id="PF13193">
    <property type="entry name" value="AMP-binding_C"/>
    <property type="match status" value="1"/>
</dbReference>
<feature type="non-terminal residue" evidence="5">
    <location>
        <position position="1"/>
    </location>
</feature>
<comment type="similarity">
    <text evidence="1">Belongs to the ATP-dependent AMP-binding enzyme family.</text>
</comment>
<sequence>ILNKSNPPFYKWFEDGVTNSCYNALDLHVDQGRGDKTALIYDSPITSNKAKFTFNELKQKVSRFAGALDNQGVAKGDRVIIYMPMIPEAVVAMLACGRIGAIHSVVFGGFASNELASRIDDSKAKILITASCGFEPGRTVEYRPLVDEALNLAKHKIEKIILYQRKGHEVKLNEPLEISWEESLINASDKDCVEMGSNDLAYILYTSGTTGVPKGIVRDTGGHIVALKWTMKNIYNIDTDDVWWSASDIGWIVGHSYIVYAPLFKGCTTVLFEGKPVGTPDAGAFWKIISDYKVKSLFTAPTAFRAIKKEDPEGKFFSKYDLSSFESLFLAGERADPDTIKWAENLLKVPVIDHWWQTETSWAISSNCTGIEMQKTKYGSACKAVPGYDVKIIKPDQSLAKPNEMGDIVVKLPLPPGTFPTLWNADKRYEENYMSNYKGYYQTYDAGHIDEDGYIWIMSRTDDIINVAGHRLSTGAIEEVLSEHQSVAECAVLGIKDQLKGQLPIGLIALKAGVSKDNETISKECVQMVRNKVGPVAAFKIVIVVKRLPKTRSGKILRGTIRKIADNEEYKMPATIDDPAILDEIKQDLINNNILK</sequence>
<dbReference type="Pfam" id="PF16177">
    <property type="entry name" value="ACAS_N"/>
    <property type="match status" value="1"/>
</dbReference>
<proteinExistence type="inferred from homology"/>
<dbReference type="FunFam" id="3.30.300.30:FF:000017">
    <property type="entry name" value="Acyl-CoA synthetase short-chain family member 3"/>
    <property type="match status" value="1"/>
</dbReference>
<dbReference type="InterPro" id="IPR032387">
    <property type="entry name" value="ACAS_N"/>
</dbReference>
<dbReference type="InterPro" id="IPR042099">
    <property type="entry name" value="ANL_N_sf"/>
</dbReference>
<feature type="domain" description="Acetyl-coenzyme A synthetase N-terminal" evidence="4">
    <location>
        <begin position="1"/>
        <end position="24"/>
    </location>
</feature>
<evidence type="ECO:0000259" key="3">
    <source>
        <dbReference type="Pfam" id="PF13193"/>
    </source>
</evidence>
<dbReference type="EMBL" id="UINC01012395">
    <property type="protein sequence ID" value="SVA54152.1"/>
    <property type="molecule type" value="Genomic_DNA"/>
</dbReference>
<evidence type="ECO:0000313" key="5">
    <source>
        <dbReference type="EMBL" id="SVA54152.1"/>
    </source>
</evidence>
<dbReference type="PANTHER" id="PTHR43347">
    <property type="entry name" value="ACYL-COA SYNTHETASE"/>
    <property type="match status" value="1"/>
</dbReference>
<feature type="domain" description="AMP-binding enzyme C-terminal" evidence="3">
    <location>
        <begin position="477"/>
        <end position="555"/>
    </location>
</feature>
<reference evidence="5" key="1">
    <citation type="submission" date="2018-05" db="EMBL/GenBank/DDBJ databases">
        <authorList>
            <person name="Lanie J.A."/>
            <person name="Ng W.-L."/>
            <person name="Kazmierczak K.M."/>
            <person name="Andrzejewski T.M."/>
            <person name="Davidsen T.M."/>
            <person name="Wayne K.J."/>
            <person name="Tettelin H."/>
            <person name="Glass J.I."/>
            <person name="Rusch D."/>
            <person name="Podicherti R."/>
            <person name="Tsui H.-C.T."/>
            <person name="Winkler M.E."/>
        </authorList>
    </citation>
    <scope>NUCLEOTIDE SEQUENCE</scope>
</reference>
<protein>
    <recommendedName>
        <fullName evidence="6">AMP-dependent synthetase/ligase domain-containing protein</fullName>
    </recommendedName>
</protein>
<evidence type="ECO:0008006" key="6">
    <source>
        <dbReference type="Google" id="ProtNLM"/>
    </source>
</evidence>
<dbReference type="Gene3D" id="3.30.300.30">
    <property type="match status" value="1"/>
</dbReference>
<dbReference type="InterPro" id="IPR020845">
    <property type="entry name" value="AMP-binding_CS"/>
</dbReference>
<dbReference type="SUPFAM" id="SSF56801">
    <property type="entry name" value="Acetyl-CoA synthetase-like"/>
    <property type="match status" value="1"/>
</dbReference>
<dbReference type="InterPro" id="IPR025110">
    <property type="entry name" value="AMP-bd_C"/>
</dbReference>
<gene>
    <name evidence="5" type="ORF">METZ01_LOCUS107006</name>
</gene>
<dbReference type="GO" id="GO:0050218">
    <property type="term" value="F:propionate-CoA ligase activity"/>
    <property type="evidence" value="ECO:0007669"/>
    <property type="project" value="TreeGrafter"/>
</dbReference>
<dbReference type="FunFam" id="3.40.50.12780:FF:000011">
    <property type="entry name" value="Acetyl-coenzyme A synthetase 2-like, mitochondrial"/>
    <property type="match status" value="1"/>
</dbReference>
<dbReference type="PROSITE" id="PS00455">
    <property type="entry name" value="AMP_BINDING"/>
    <property type="match status" value="1"/>
</dbReference>
<dbReference type="AlphaFoldDB" id="A0A381WP25"/>
<dbReference type="InterPro" id="IPR045851">
    <property type="entry name" value="AMP-bd_C_sf"/>
</dbReference>
<dbReference type="InterPro" id="IPR000873">
    <property type="entry name" value="AMP-dep_synth/lig_dom"/>
</dbReference>
<evidence type="ECO:0000256" key="1">
    <source>
        <dbReference type="ARBA" id="ARBA00006432"/>
    </source>
</evidence>